<dbReference type="GeneID" id="41607105"/>
<evidence type="ECO:0000256" key="1">
    <source>
        <dbReference type="ARBA" id="ARBA00022676"/>
    </source>
</evidence>
<evidence type="ECO:0000313" key="4">
    <source>
        <dbReference type="EMBL" id="AKB33646.1"/>
    </source>
</evidence>
<gene>
    <name evidence="4" type="ORF">MSSIH_2956</name>
</gene>
<keyword evidence="1" id="KW-0328">Glycosyltransferase</keyword>
<dbReference type="CDD" id="cd00761">
    <property type="entry name" value="Glyco_tranf_GTA_type"/>
    <property type="match status" value="1"/>
</dbReference>
<organism evidence="4 5">
    <name type="scientific">Methanosarcina siciliae HI350</name>
    <dbReference type="NCBI Taxonomy" id="1434119"/>
    <lineage>
        <taxon>Archaea</taxon>
        <taxon>Methanobacteriati</taxon>
        <taxon>Methanobacteriota</taxon>
        <taxon>Stenosarchaea group</taxon>
        <taxon>Methanomicrobia</taxon>
        <taxon>Methanosarcinales</taxon>
        <taxon>Methanosarcinaceae</taxon>
        <taxon>Methanosarcina</taxon>
    </lineage>
</organism>
<dbReference type="EMBL" id="CP009507">
    <property type="protein sequence ID" value="AKB33646.1"/>
    <property type="molecule type" value="Genomic_DNA"/>
</dbReference>
<dbReference type="PANTHER" id="PTHR43630">
    <property type="entry name" value="POLY-BETA-1,6-N-ACETYL-D-GLUCOSAMINE SYNTHASE"/>
    <property type="match status" value="1"/>
</dbReference>
<dbReference type="SUPFAM" id="SSF53448">
    <property type="entry name" value="Nucleotide-diphospho-sugar transferases"/>
    <property type="match status" value="1"/>
</dbReference>
<dbReference type="InterPro" id="IPR029044">
    <property type="entry name" value="Nucleotide-diphossugar_trans"/>
</dbReference>
<reference evidence="4 5" key="1">
    <citation type="submission" date="2014-07" db="EMBL/GenBank/DDBJ databases">
        <title>Methanogenic archaea and the global carbon cycle.</title>
        <authorList>
            <person name="Henriksen J.R."/>
            <person name="Luke J."/>
            <person name="Reinhart S."/>
            <person name="Benedict M.N."/>
            <person name="Youngblut N.D."/>
            <person name="Metcalf M.E."/>
            <person name="Whitaker R.J."/>
            <person name="Metcalf W.W."/>
        </authorList>
    </citation>
    <scope>NUCLEOTIDE SEQUENCE [LARGE SCALE GENOMIC DNA]</scope>
    <source>
        <strain evidence="4 5">HI350</strain>
    </source>
</reference>
<dbReference type="HOGENOM" id="CLU_076334_0_0_2"/>
<dbReference type="InterPro" id="IPR001173">
    <property type="entry name" value="Glyco_trans_2-like"/>
</dbReference>
<dbReference type="RefSeq" id="WP_148705816.1">
    <property type="nucleotide sequence ID" value="NZ_CP009507.1"/>
</dbReference>
<evidence type="ECO:0000313" key="5">
    <source>
        <dbReference type="Proteomes" id="UP000033092"/>
    </source>
</evidence>
<dbReference type="KEGG" id="msz:MSSIH_2956"/>
<protein>
    <submittedName>
        <fullName evidence="4">Glycosyltransferase</fullName>
    </submittedName>
</protein>
<name>A0A0E3LBE8_9EURY</name>
<evidence type="ECO:0000256" key="2">
    <source>
        <dbReference type="ARBA" id="ARBA00022679"/>
    </source>
</evidence>
<keyword evidence="2 4" id="KW-0808">Transferase</keyword>
<dbReference type="AlphaFoldDB" id="A0A0E3LBE8"/>
<dbReference type="Pfam" id="PF00535">
    <property type="entry name" value="Glycos_transf_2"/>
    <property type="match status" value="1"/>
</dbReference>
<dbReference type="PANTHER" id="PTHR43630:SF1">
    <property type="entry name" value="POLY-BETA-1,6-N-ACETYL-D-GLUCOSAMINE SYNTHASE"/>
    <property type="match status" value="1"/>
</dbReference>
<evidence type="ECO:0000259" key="3">
    <source>
        <dbReference type="Pfam" id="PF00535"/>
    </source>
</evidence>
<sequence>MTTKSDYVLVTPCKNEEKSLPKFAESIINQTITPKLWVFINDNSTDKSAEILSDLERKHKWIRVITSEGTKRDLSFHYAKVVSGGFSLILQISSKEKIPFEYMGLIDADMILENDFFEKIIDRFEKNPRLGVASGNAVYYNGDKLVAEEGRENLPIGGLRVWKKDCFIETGGFPISYSADSVSNVLAILSGWDTKKFNDIVGIQTRRTSSAEGLWKGYRTKGESDYYRDYHPLYVIFKFVKYSLTSPSYIGIAYLEGYIKGVIKIRNKIDIPEVRKYYRNKHLEVGRYYAGKFKFKI</sequence>
<dbReference type="Gene3D" id="3.90.550.10">
    <property type="entry name" value="Spore Coat Polysaccharide Biosynthesis Protein SpsA, Chain A"/>
    <property type="match status" value="1"/>
</dbReference>
<feature type="domain" description="Glycosyltransferase 2-like" evidence="3">
    <location>
        <begin position="10"/>
        <end position="145"/>
    </location>
</feature>
<dbReference type="Proteomes" id="UP000033092">
    <property type="component" value="Chromosome"/>
</dbReference>
<dbReference type="GO" id="GO:0016757">
    <property type="term" value="F:glycosyltransferase activity"/>
    <property type="evidence" value="ECO:0007669"/>
    <property type="project" value="UniProtKB-KW"/>
</dbReference>
<proteinExistence type="predicted"/>
<accession>A0A0E3LBE8</accession>
<dbReference type="PATRIC" id="fig|1434119.4.peg.3852"/>